<dbReference type="GO" id="GO:0003677">
    <property type="term" value="F:DNA binding"/>
    <property type="evidence" value="ECO:0007669"/>
    <property type="project" value="UniProtKB-UniRule"/>
</dbReference>
<sequence>MGLKDSTTEEKILEAAKEVFMKYGLYGARMQDIADTAKINKALLHYYFRSKEKLFDAVFDGALEKYFAQMTVIGDKSMPIKERLMQYVDNMFDFFTEYPQMSMFIVKEISINPEMFHEKVKHLKHQRSLLIPTLEEAFANKEIEPFDPMIFMVNLHSLCAYPFLALPLYKVILKKHGYNWEVEAKEKVKQSVKDFISFKFQ</sequence>
<proteinExistence type="predicted"/>
<dbReference type="RefSeq" id="WP_013686526.1">
    <property type="nucleotide sequence ID" value="NC_015321.1"/>
</dbReference>
<dbReference type="SUPFAM" id="SSF46689">
    <property type="entry name" value="Homeodomain-like"/>
    <property type="match status" value="1"/>
</dbReference>
<gene>
    <name evidence="4" type="ordered locus">Fluta_1765</name>
</gene>
<dbReference type="eggNOG" id="COG1309">
    <property type="taxonomic scope" value="Bacteria"/>
</dbReference>
<dbReference type="Gene3D" id="1.10.357.10">
    <property type="entry name" value="Tetracycline Repressor, domain 2"/>
    <property type="match status" value="1"/>
</dbReference>
<dbReference type="PROSITE" id="PS50977">
    <property type="entry name" value="HTH_TETR_2"/>
    <property type="match status" value="1"/>
</dbReference>
<dbReference type="InterPro" id="IPR036271">
    <property type="entry name" value="Tet_transcr_reg_TetR-rel_C_sf"/>
</dbReference>
<evidence type="ECO:0000256" key="1">
    <source>
        <dbReference type="ARBA" id="ARBA00023125"/>
    </source>
</evidence>
<evidence type="ECO:0000259" key="3">
    <source>
        <dbReference type="PROSITE" id="PS50977"/>
    </source>
</evidence>
<feature type="DNA-binding region" description="H-T-H motif" evidence="2">
    <location>
        <begin position="29"/>
        <end position="48"/>
    </location>
</feature>
<dbReference type="InterPro" id="IPR050109">
    <property type="entry name" value="HTH-type_TetR-like_transc_reg"/>
</dbReference>
<keyword evidence="5" id="KW-1185">Reference proteome</keyword>
<keyword evidence="1 2" id="KW-0238">DNA-binding</keyword>
<evidence type="ECO:0000313" key="4">
    <source>
        <dbReference type="EMBL" id="AEA43756.1"/>
    </source>
</evidence>
<dbReference type="InterPro" id="IPR001647">
    <property type="entry name" value="HTH_TetR"/>
</dbReference>
<dbReference type="SUPFAM" id="SSF48498">
    <property type="entry name" value="Tetracyclin repressor-like, C-terminal domain"/>
    <property type="match status" value="1"/>
</dbReference>
<dbReference type="PANTHER" id="PTHR30328">
    <property type="entry name" value="TRANSCRIPTIONAL REPRESSOR"/>
    <property type="match status" value="1"/>
</dbReference>
<reference evidence="4 5" key="1">
    <citation type="journal article" date="2011" name="Stand. Genomic Sci.">
        <title>Complete genome sequence of the gliding freshwater bacterium Fluviicola taffensis type strain (RW262).</title>
        <authorList>
            <person name="Woyke T."/>
            <person name="Chertkov O."/>
            <person name="Lapidus A."/>
            <person name="Nolan M."/>
            <person name="Lucas S."/>
            <person name="Del Rio T.G."/>
            <person name="Tice H."/>
            <person name="Cheng J.F."/>
            <person name="Tapia R."/>
            <person name="Han C."/>
            <person name="Goodwin L."/>
            <person name="Pitluck S."/>
            <person name="Liolios K."/>
            <person name="Pagani I."/>
            <person name="Ivanova N."/>
            <person name="Huntemann M."/>
            <person name="Mavromatis K."/>
            <person name="Mikhailova N."/>
            <person name="Pati A."/>
            <person name="Chen A."/>
            <person name="Palaniappan K."/>
            <person name="Land M."/>
            <person name="Hauser L."/>
            <person name="Brambilla E.M."/>
            <person name="Rohde M."/>
            <person name="Mwirichia R."/>
            <person name="Sikorski J."/>
            <person name="Tindall B.J."/>
            <person name="Goker M."/>
            <person name="Bristow J."/>
            <person name="Eisen J.A."/>
            <person name="Markowitz V."/>
            <person name="Hugenholtz P."/>
            <person name="Klenk H.P."/>
            <person name="Kyrpides N.C."/>
        </authorList>
    </citation>
    <scope>NUCLEOTIDE SEQUENCE [LARGE SCALE GENOMIC DNA]</scope>
    <source>
        <strain evidence="5">DSM 16823 / RW262 / RW262</strain>
    </source>
</reference>
<dbReference type="PRINTS" id="PR00455">
    <property type="entry name" value="HTHTETR"/>
</dbReference>
<dbReference type="Pfam" id="PF00440">
    <property type="entry name" value="TetR_N"/>
    <property type="match status" value="1"/>
</dbReference>
<evidence type="ECO:0000256" key="2">
    <source>
        <dbReference type="PROSITE-ProRule" id="PRU00335"/>
    </source>
</evidence>
<evidence type="ECO:0000313" key="5">
    <source>
        <dbReference type="Proteomes" id="UP000007463"/>
    </source>
</evidence>
<dbReference type="STRING" id="755732.Fluta_1765"/>
<dbReference type="KEGG" id="fte:Fluta_1765"/>
<dbReference type="PANTHER" id="PTHR30328:SF54">
    <property type="entry name" value="HTH-TYPE TRANSCRIPTIONAL REPRESSOR SCO4008"/>
    <property type="match status" value="1"/>
</dbReference>
<accession>F2IHJ1</accession>
<dbReference type="HOGENOM" id="CLU_069356_1_4_10"/>
<dbReference type="InterPro" id="IPR009057">
    <property type="entry name" value="Homeodomain-like_sf"/>
</dbReference>
<name>F2IHJ1_FLUTR</name>
<protein>
    <submittedName>
        <fullName evidence="4">Transcriptional regulator, TetR family</fullName>
    </submittedName>
</protein>
<dbReference type="Proteomes" id="UP000007463">
    <property type="component" value="Chromosome"/>
</dbReference>
<reference evidence="5" key="2">
    <citation type="submission" date="2011-02" db="EMBL/GenBank/DDBJ databases">
        <title>The complete genome of Fluviicola taffensis DSM 16823.</title>
        <authorList>
            <consortium name="US DOE Joint Genome Institute (JGI-PGF)"/>
            <person name="Lucas S."/>
            <person name="Copeland A."/>
            <person name="Lapidus A."/>
            <person name="Bruce D."/>
            <person name="Goodwin L."/>
            <person name="Pitluck S."/>
            <person name="Kyrpides N."/>
            <person name="Mavromatis K."/>
            <person name="Ivanova N."/>
            <person name="Mikhailova N."/>
            <person name="Pagani I."/>
            <person name="Chertkov O."/>
            <person name="Detter J.C."/>
            <person name="Han C."/>
            <person name="Tapia R."/>
            <person name="Land M."/>
            <person name="Hauser L."/>
            <person name="Markowitz V."/>
            <person name="Cheng J.-F."/>
            <person name="Hugenholtz P."/>
            <person name="Woyke T."/>
            <person name="Wu D."/>
            <person name="Tindall B."/>
            <person name="Pomrenke H.G."/>
            <person name="Brambilla E."/>
            <person name="Klenk H.-P."/>
            <person name="Eisen J.A."/>
        </authorList>
    </citation>
    <scope>NUCLEOTIDE SEQUENCE [LARGE SCALE GENOMIC DNA]</scope>
    <source>
        <strain evidence="5">DSM 16823 / RW262 / RW262</strain>
    </source>
</reference>
<feature type="domain" description="HTH tetR-type" evidence="3">
    <location>
        <begin position="6"/>
        <end position="66"/>
    </location>
</feature>
<organism evidence="4 5">
    <name type="scientific">Fluviicola taffensis (strain DSM 16823 / NCIMB 13979 / RW262)</name>
    <dbReference type="NCBI Taxonomy" id="755732"/>
    <lineage>
        <taxon>Bacteria</taxon>
        <taxon>Pseudomonadati</taxon>
        <taxon>Bacteroidota</taxon>
        <taxon>Flavobacteriia</taxon>
        <taxon>Flavobacteriales</taxon>
        <taxon>Crocinitomicaceae</taxon>
        <taxon>Fluviicola</taxon>
    </lineage>
</organism>
<dbReference type="EMBL" id="CP002542">
    <property type="protein sequence ID" value="AEA43756.1"/>
    <property type="molecule type" value="Genomic_DNA"/>
</dbReference>
<dbReference type="AlphaFoldDB" id="F2IHJ1"/>
<dbReference type="OrthoDB" id="9789566at2"/>